<accession>A0AAE0MSM9</accession>
<gene>
    <name evidence="2" type="ORF">B0H65DRAFT_424758</name>
</gene>
<reference evidence="2" key="1">
    <citation type="journal article" date="2023" name="Mol. Phylogenet. Evol.">
        <title>Genome-scale phylogeny and comparative genomics of the fungal order Sordariales.</title>
        <authorList>
            <person name="Hensen N."/>
            <person name="Bonometti L."/>
            <person name="Westerberg I."/>
            <person name="Brannstrom I.O."/>
            <person name="Guillou S."/>
            <person name="Cros-Aarteil S."/>
            <person name="Calhoun S."/>
            <person name="Haridas S."/>
            <person name="Kuo A."/>
            <person name="Mondo S."/>
            <person name="Pangilinan J."/>
            <person name="Riley R."/>
            <person name="LaButti K."/>
            <person name="Andreopoulos B."/>
            <person name="Lipzen A."/>
            <person name="Chen C."/>
            <person name="Yan M."/>
            <person name="Daum C."/>
            <person name="Ng V."/>
            <person name="Clum A."/>
            <person name="Steindorff A."/>
            <person name="Ohm R.A."/>
            <person name="Martin F."/>
            <person name="Silar P."/>
            <person name="Natvig D.O."/>
            <person name="Lalanne C."/>
            <person name="Gautier V."/>
            <person name="Ament-Velasquez S.L."/>
            <person name="Kruys A."/>
            <person name="Hutchinson M.I."/>
            <person name="Powell A.J."/>
            <person name="Barry K."/>
            <person name="Miller A.N."/>
            <person name="Grigoriev I.V."/>
            <person name="Debuchy R."/>
            <person name="Gladieux P."/>
            <person name="Hiltunen Thoren M."/>
            <person name="Johannesson H."/>
        </authorList>
    </citation>
    <scope>NUCLEOTIDE SEQUENCE</scope>
    <source>
        <strain evidence="2">CBS 560.94</strain>
    </source>
</reference>
<evidence type="ECO:0000313" key="2">
    <source>
        <dbReference type="EMBL" id="KAK3347334.1"/>
    </source>
</evidence>
<dbReference type="GeneID" id="87861682"/>
<evidence type="ECO:0000313" key="3">
    <source>
        <dbReference type="Proteomes" id="UP001278500"/>
    </source>
</evidence>
<dbReference type="PRINTS" id="PR00368">
    <property type="entry name" value="FADPNR"/>
</dbReference>
<dbReference type="InterPro" id="IPR023753">
    <property type="entry name" value="FAD/NAD-binding_dom"/>
</dbReference>
<dbReference type="GO" id="GO:0050660">
    <property type="term" value="F:flavin adenine dinucleotide binding"/>
    <property type="evidence" value="ECO:0007669"/>
    <property type="project" value="TreeGrafter"/>
</dbReference>
<evidence type="ECO:0000259" key="1">
    <source>
        <dbReference type="Pfam" id="PF07992"/>
    </source>
</evidence>
<dbReference type="SUPFAM" id="SSF51905">
    <property type="entry name" value="FAD/NAD(P)-binding domain"/>
    <property type="match status" value="1"/>
</dbReference>
<protein>
    <submittedName>
        <fullName evidence="2">Aif-homolog protein</fullName>
    </submittedName>
</protein>
<reference evidence="2" key="2">
    <citation type="submission" date="2023-06" db="EMBL/GenBank/DDBJ databases">
        <authorList>
            <consortium name="Lawrence Berkeley National Laboratory"/>
            <person name="Haridas S."/>
            <person name="Hensen N."/>
            <person name="Bonometti L."/>
            <person name="Westerberg I."/>
            <person name="Brannstrom I.O."/>
            <person name="Guillou S."/>
            <person name="Cros-Aarteil S."/>
            <person name="Calhoun S."/>
            <person name="Kuo A."/>
            <person name="Mondo S."/>
            <person name="Pangilinan J."/>
            <person name="Riley R."/>
            <person name="Labutti K."/>
            <person name="Andreopoulos B."/>
            <person name="Lipzen A."/>
            <person name="Chen C."/>
            <person name="Yanf M."/>
            <person name="Daum C."/>
            <person name="Ng V."/>
            <person name="Clum A."/>
            <person name="Steindorff A."/>
            <person name="Ohm R."/>
            <person name="Martin F."/>
            <person name="Silar P."/>
            <person name="Natvig D."/>
            <person name="Lalanne C."/>
            <person name="Gautier V."/>
            <person name="Ament-Velasquez S.L."/>
            <person name="Kruys A."/>
            <person name="Hutchinson M.I."/>
            <person name="Powell A.J."/>
            <person name="Barry K."/>
            <person name="Miller A.N."/>
            <person name="Grigoriev I.V."/>
            <person name="Debuchy R."/>
            <person name="Gladieux P."/>
            <person name="Thoren M.H."/>
            <person name="Johannesson H."/>
        </authorList>
    </citation>
    <scope>NUCLEOTIDE SEQUENCE</scope>
    <source>
        <strain evidence="2">CBS 560.94</strain>
    </source>
</reference>
<comment type="caution">
    <text evidence="2">The sequence shown here is derived from an EMBL/GenBank/DDBJ whole genome shotgun (WGS) entry which is preliminary data.</text>
</comment>
<dbReference type="InterPro" id="IPR036188">
    <property type="entry name" value="FAD/NAD-bd_sf"/>
</dbReference>
<name>A0AAE0MSM9_9PEZI</name>
<dbReference type="PRINTS" id="PR00411">
    <property type="entry name" value="PNDRDTASEI"/>
</dbReference>
<dbReference type="Proteomes" id="UP001278500">
    <property type="component" value="Unassembled WGS sequence"/>
</dbReference>
<dbReference type="EMBL" id="JAUEPP010000003">
    <property type="protein sequence ID" value="KAK3347334.1"/>
    <property type="molecule type" value="Genomic_DNA"/>
</dbReference>
<feature type="domain" description="FAD/NAD(P)-binding" evidence="1">
    <location>
        <begin position="8"/>
        <end position="343"/>
    </location>
</feature>
<dbReference type="GO" id="GO:0005737">
    <property type="term" value="C:cytoplasm"/>
    <property type="evidence" value="ECO:0007669"/>
    <property type="project" value="TreeGrafter"/>
</dbReference>
<organism evidence="2 3">
    <name type="scientific">Neurospora tetraspora</name>
    <dbReference type="NCBI Taxonomy" id="94610"/>
    <lineage>
        <taxon>Eukaryota</taxon>
        <taxon>Fungi</taxon>
        <taxon>Dikarya</taxon>
        <taxon>Ascomycota</taxon>
        <taxon>Pezizomycotina</taxon>
        <taxon>Sordariomycetes</taxon>
        <taxon>Sordariomycetidae</taxon>
        <taxon>Sordariales</taxon>
        <taxon>Sordariaceae</taxon>
        <taxon>Neurospora</taxon>
    </lineage>
</organism>
<dbReference type="Pfam" id="PF07992">
    <property type="entry name" value="Pyr_redox_2"/>
    <property type="match status" value="1"/>
</dbReference>
<dbReference type="GO" id="GO:0004174">
    <property type="term" value="F:electron-transferring-flavoprotein dehydrogenase activity"/>
    <property type="evidence" value="ECO:0007669"/>
    <property type="project" value="TreeGrafter"/>
</dbReference>
<dbReference type="PANTHER" id="PTHR43735">
    <property type="entry name" value="APOPTOSIS-INDUCING FACTOR 1"/>
    <property type="match status" value="1"/>
</dbReference>
<sequence>MAANALKNVVVVGGSYVGKTAAQELANLLPPTHRVILIEPHTHFHHLFAFPRFAILPSHEHKAFIPYTSLFSSSPSPSSHLILPAKVLSLSTSPNLLTLDRPVSYPSSPSSEMTTKIPFDYLLLATGTRLSGPGTSPHDTKPLSISFLQSFQRAIASPATQHVVIVGGGAVGVQMACDLKELYPSKRVTLVHSREQLMPVYHERLSEIIKERFGELGVEMVLGRRAVVPEGPEGGWTLPGPGEEGNQKMVVRLVDGEVVEGDVVVQATGQKANNEFLQGLDEGTTEEEKGRVINPRNRFVRVKKTMQFADERFSDFMFAVGDIADSGAHKAARPGMGQAAVAARNVVKLIEGGKAEDLESVEVQPAAIHLTLGLTKNIIFRNPNPAAGQTEPTYTLKDDGRADMGVDRLWIMNGIKVTGPQEYHL</sequence>
<dbReference type="Gene3D" id="3.50.50.100">
    <property type="match status" value="1"/>
</dbReference>
<dbReference type="PANTHER" id="PTHR43735:SF11">
    <property type="entry name" value="HYPOTHETICAL OXIDOREDUCTASE (EUROFUNG)"/>
    <property type="match status" value="1"/>
</dbReference>
<keyword evidence="3" id="KW-1185">Reference proteome</keyword>
<dbReference type="RefSeq" id="XP_062682416.1">
    <property type="nucleotide sequence ID" value="XM_062824528.1"/>
</dbReference>
<proteinExistence type="predicted"/>
<dbReference type="AlphaFoldDB" id="A0AAE0MSM9"/>